<dbReference type="PROSITE" id="PS51257">
    <property type="entry name" value="PROKAR_LIPOPROTEIN"/>
    <property type="match status" value="1"/>
</dbReference>
<keyword evidence="1" id="KW-0378">Hydrolase</keyword>
<sequence>MKYFCLILSSTIVLLLIGCNSAISYKNDTSNVFEIYNNNTKAIILYEKGKALDSITAHLLSEDIYKVTNQRLNVVNNINAANGNTIVIGSMDSPLINVFLKGETLKEGFKNQWESYLYKTISNPTKKIKKAFIIAGTNPRGTAYGIFNISKKIGVNPWYWW</sequence>
<evidence type="ECO:0000256" key="2">
    <source>
        <dbReference type="SAM" id="SignalP"/>
    </source>
</evidence>
<dbReference type="Proteomes" id="UP001302806">
    <property type="component" value="Chromosome"/>
</dbReference>
<evidence type="ECO:0000313" key="4">
    <source>
        <dbReference type="Proteomes" id="UP001302806"/>
    </source>
</evidence>
<feature type="chain" id="PRO_5045466709" evidence="2">
    <location>
        <begin position="27"/>
        <end position="161"/>
    </location>
</feature>
<dbReference type="SUPFAM" id="SSF55545">
    <property type="entry name" value="beta-N-acetylhexosaminidase-like domain"/>
    <property type="match status" value="1"/>
</dbReference>
<dbReference type="PANTHER" id="PTHR37842">
    <property type="match status" value="1"/>
</dbReference>
<protein>
    <submittedName>
        <fullName evidence="3">Uncharacterized protein</fullName>
    </submittedName>
</protein>
<accession>A0ABY9XXQ9</accession>
<dbReference type="Gene3D" id="3.30.379.10">
    <property type="entry name" value="Chitobiase/beta-hexosaminidase domain 2-like"/>
    <property type="match status" value="1"/>
</dbReference>
<name>A0ABY9XXQ9_9FLAO</name>
<proteinExistence type="predicted"/>
<reference evidence="3 4" key="1">
    <citation type="submission" date="2023-09" db="EMBL/GenBank/DDBJ databases">
        <title>Thalassobella suaedae gen. nov., sp. nov., a marine bacterium of the family Flavobacteriaceae isolated from a halophyte Suaeda japonica.</title>
        <authorList>
            <person name="Lee S.Y."/>
            <person name="Hwang C.Y."/>
        </authorList>
    </citation>
    <scope>NUCLEOTIDE SEQUENCE [LARGE SCALE GENOMIC DNA]</scope>
    <source>
        <strain evidence="3 4">HL-DH14</strain>
    </source>
</reference>
<gene>
    <name evidence="3" type="ORF">RHP51_08685</name>
</gene>
<evidence type="ECO:0000256" key="1">
    <source>
        <dbReference type="ARBA" id="ARBA00022801"/>
    </source>
</evidence>
<organism evidence="3 4">
    <name type="scientific">Thalassobellus suaedae</name>
    <dbReference type="NCBI Taxonomy" id="3074124"/>
    <lineage>
        <taxon>Bacteria</taxon>
        <taxon>Pseudomonadati</taxon>
        <taxon>Bacteroidota</taxon>
        <taxon>Flavobacteriia</taxon>
        <taxon>Flavobacteriales</taxon>
        <taxon>Flavobacteriaceae</taxon>
        <taxon>Thalassobellus</taxon>
    </lineage>
</organism>
<feature type="signal peptide" evidence="2">
    <location>
        <begin position="1"/>
        <end position="26"/>
    </location>
</feature>
<keyword evidence="2" id="KW-0732">Signal</keyword>
<dbReference type="InterPro" id="IPR029018">
    <property type="entry name" value="Hex-like_dom2"/>
</dbReference>
<dbReference type="RefSeq" id="WP_415866936.1">
    <property type="nucleotide sequence ID" value="NZ_CP134537.1"/>
</dbReference>
<dbReference type="PANTHER" id="PTHR37842:SF2">
    <property type="entry name" value="GYLCOSYL HYDROLASE 115 C-TERMINAL DOMAIN-CONTAINING PROTEIN"/>
    <property type="match status" value="1"/>
</dbReference>
<evidence type="ECO:0000313" key="3">
    <source>
        <dbReference type="EMBL" id="WNH10699.1"/>
    </source>
</evidence>
<dbReference type="EMBL" id="CP134537">
    <property type="protein sequence ID" value="WNH10699.1"/>
    <property type="molecule type" value="Genomic_DNA"/>
</dbReference>